<keyword evidence="4 10" id="KW-0081">Bacteriolytic enzyme</keyword>
<evidence type="ECO:0000256" key="3">
    <source>
        <dbReference type="ARBA" id="ARBA00022612"/>
    </source>
</evidence>
<dbReference type="GO" id="GO:0016998">
    <property type="term" value="P:cell wall macromolecule catabolic process"/>
    <property type="evidence" value="ECO:0007669"/>
    <property type="project" value="InterPro"/>
</dbReference>
<feature type="active site" description="Proton donor/acceptor" evidence="10">
    <location>
        <position position="23"/>
    </location>
</feature>
<dbReference type="EMBL" id="LR797314">
    <property type="protein sequence ID" value="CAB4202343.1"/>
    <property type="molecule type" value="Genomic_DNA"/>
</dbReference>
<organism evidence="12 13">
    <name type="scientific">uncultured Caudovirales phage</name>
    <dbReference type="NCBI Taxonomy" id="2100421"/>
    <lineage>
        <taxon>Viruses</taxon>
        <taxon>Duplodnaviria</taxon>
        <taxon>Heunggongvirae</taxon>
        <taxon>Uroviricota</taxon>
        <taxon>Caudoviricetes</taxon>
        <taxon>Peduoviridae</taxon>
        <taxon>Maltschvirus</taxon>
        <taxon>Maltschvirus maltsch</taxon>
    </lineage>
</organism>
<evidence type="ECO:0000256" key="5">
    <source>
        <dbReference type="ARBA" id="ARBA00022801"/>
    </source>
</evidence>
<dbReference type="PANTHER" id="PTHR38107:SF3">
    <property type="entry name" value="LYSOZYME RRRD-RELATED"/>
    <property type="match status" value="1"/>
</dbReference>
<dbReference type="InterPro" id="IPR002196">
    <property type="entry name" value="Glyco_hydro_24"/>
</dbReference>
<evidence type="ECO:0000256" key="9">
    <source>
        <dbReference type="ARBA" id="ARBA00023295"/>
    </source>
</evidence>
<keyword evidence="7 10" id="KW-0578">Host cell lysis by virus</keyword>
<dbReference type="SUPFAM" id="SSF53955">
    <property type="entry name" value="Lysozyme-like"/>
    <property type="match status" value="1"/>
</dbReference>
<dbReference type="Gene3D" id="1.10.530.40">
    <property type="match status" value="1"/>
</dbReference>
<keyword evidence="13" id="KW-1185">Reference proteome</keyword>
<keyword evidence="2 10" id="KW-0929">Antimicrobial</keyword>
<evidence type="ECO:0000256" key="4">
    <source>
        <dbReference type="ARBA" id="ARBA00022638"/>
    </source>
</evidence>
<comment type="similarity">
    <text evidence="10 11">Belongs to the glycosyl hydrolase 24 family.</text>
</comment>
<comment type="subcellular location">
    <subcellularLocation>
        <location evidence="10">Host cytoplasm</location>
    </subcellularLocation>
    <text evidence="10">The endolysin is cytoplasmic, but can reach the periplasmic space with the help of the holins which disrupt the host cell membrane.</text>
</comment>
<dbReference type="InterPro" id="IPR034690">
    <property type="entry name" value="Endolysin_T4_type"/>
</dbReference>
<evidence type="ECO:0000256" key="11">
    <source>
        <dbReference type="RuleBase" id="RU003788"/>
    </source>
</evidence>
<dbReference type="GO" id="GO:0009253">
    <property type="term" value="P:peptidoglycan catabolic process"/>
    <property type="evidence" value="ECO:0007669"/>
    <property type="project" value="UniProtKB-UniRule"/>
</dbReference>
<evidence type="ECO:0000256" key="10">
    <source>
        <dbReference type="HAMAP-Rule" id="MF_04110"/>
    </source>
</evidence>
<dbReference type="CDD" id="cd00737">
    <property type="entry name" value="lyz_endolysin_autolysin"/>
    <property type="match status" value="1"/>
</dbReference>
<evidence type="ECO:0000256" key="6">
    <source>
        <dbReference type="ARBA" id="ARBA00022852"/>
    </source>
</evidence>
<comment type="function">
    <text evidence="10">Endolysin with lysozyme activity that degrades host peptidoglycans and participates with the holin and spanin proteins in the sequential events which lead to the programmed host cell lysis releasing the mature viral particles. Once the holin has permeabilized the host cell membrane, the endolysin can reach the periplasm and break down the peptidoglycan layer.</text>
</comment>
<dbReference type="InterPro" id="IPR033907">
    <property type="entry name" value="Endolysin_autolysin"/>
</dbReference>
<feature type="active site" description="Proton donor/acceptor" evidence="10">
    <location>
        <position position="14"/>
    </location>
</feature>
<evidence type="ECO:0000313" key="13">
    <source>
        <dbReference type="Proteomes" id="UP001641549"/>
    </source>
</evidence>
<evidence type="ECO:0000256" key="1">
    <source>
        <dbReference type="ARBA" id="ARBA00000632"/>
    </source>
</evidence>
<reference evidence="12" key="1">
    <citation type="submission" date="2020-05" db="EMBL/GenBank/DDBJ databases">
        <authorList>
            <person name="Chiriac C."/>
            <person name="Salcher M."/>
            <person name="Ghai R."/>
            <person name="Kavagutti S V."/>
        </authorList>
    </citation>
    <scope>NUCLEOTIDE SEQUENCE [LARGE SCALE GENOMIC DNA]</scope>
</reference>
<comment type="catalytic activity">
    <reaction evidence="1 10 11">
        <text>Hydrolysis of (1-&gt;4)-beta-linkages between N-acetylmuramic acid and N-acetyl-D-glucosamine residues in a peptidoglycan and between N-acetyl-D-glucosamine residues in chitodextrins.</text>
        <dbReference type="EC" id="3.2.1.17"/>
    </reaction>
</comment>
<protein>
    <recommendedName>
        <fullName evidence="10">Endolysin</fullName>
        <ecNumber evidence="10">3.2.1.17</ecNumber>
    </recommendedName>
    <alternativeName>
        <fullName evidence="10">Lysis protein</fullName>
    </alternativeName>
    <alternativeName>
        <fullName evidence="10">Lysozyme</fullName>
    </alternativeName>
    <alternativeName>
        <fullName evidence="10">Muramidase</fullName>
    </alternativeName>
</protein>
<evidence type="ECO:0000256" key="2">
    <source>
        <dbReference type="ARBA" id="ARBA00022529"/>
    </source>
</evidence>
<name>A0A6J5RV31_9CAUD</name>
<evidence type="ECO:0000313" key="12">
    <source>
        <dbReference type="EMBL" id="CAB4202343.1"/>
    </source>
</evidence>
<dbReference type="HAMAP" id="MF_04110">
    <property type="entry name" value="ENDOLYSIN_T4"/>
    <property type="match status" value="1"/>
</dbReference>
<dbReference type="InterPro" id="IPR051018">
    <property type="entry name" value="Bacteriophage_GH24"/>
</dbReference>
<dbReference type="Pfam" id="PF00959">
    <property type="entry name" value="Phage_lysozyme"/>
    <property type="match status" value="1"/>
</dbReference>
<dbReference type="InterPro" id="IPR023347">
    <property type="entry name" value="Lysozyme_dom_sf"/>
</dbReference>
<proteinExistence type="inferred from homology"/>
<sequence>MINDKTIALIKKFEGCKLKSYLCPANVWTIGYGHTKGVLPGTTITQQEAESLLFIDLLCFESAVAKMVIVPITANQCGALISFSFNVGKAALRNSMLLQYVNSKDPHAADEFLKWNKATVNGVKKILPGLTARRIAERELFLMP</sequence>
<gene>
    <name evidence="12" type="ORF">UFOVP1367_9</name>
</gene>
<dbReference type="PANTHER" id="PTHR38107">
    <property type="match status" value="1"/>
</dbReference>
<accession>A0A6J5RV31</accession>
<dbReference type="GO" id="GO:0003796">
    <property type="term" value="F:lysozyme activity"/>
    <property type="evidence" value="ECO:0007669"/>
    <property type="project" value="UniProtKB-UniRule"/>
</dbReference>
<dbReference type="GO" id="GO:0030430">
    <property type="term" value="C:host cell cytoplasm"/>
    <property type="evidence" value="ECO:0007669"/>
    <property type="project" value="UniProtKB-SubCell"/>
</dbReference>
<keyword evidence="5 10" id="KW-0378">Hydrolase</keyword>
<dbReference type="GO" id="GO:0042742">
    <property type="term" value="P:defense response to bacterium"/>
    <property type="evidence" value="ECO:0007669"/>
    <property type="project" value="UniProtKB-KW"/>
</dbReference>
<keyword evidence="9 10" id="KW-0326">Glycosidase</keyword>
<evidence type="ECO:0000256" key="8">
    <source>
        <dbReference type="ARBA" id="ARBA00023200"/>
    </source>
</evidence>
<dbReference type="GO" id="GO:0044659">
    <property type="term" value="P:viral release from host cell by cytolysis"/>
    <property type="evidence" value="ECO:0007669"/>
    <property type="project" value="UniProtKB-UniRule"/>
</dbReference>
<keyword evidence="6 10" id="KW-0204">Cytolysis</keyword>
<keyword evidence="8 10" id="KW-1035">Host cytoplasm</keyword>
<dbReference type="EC" id="3.2.1.17" evidence="10"/>
<dbReference type="Proteomes" id="UP001641549">
    <property type="component" value="Chromosome UFOv-RH-23may17-C8087"/>
</dbReference>
<keyword evidence="3 10" id="KW-1188">Viral release from host cell</keyword>
<dbReference type="InterPro" id="IPR023346">
    <property type="entry name" value="Lysozyme-like_dom_sf"/>
</dbReference>
<evidence type="ECO:0000256" key="7">
    <source>
        <dbReference type="ARBA" id="ARBA00023142"/>
    </source>
</evidence>